<dbReference type="InterPro" id="IPR029787">
    <property type="entry name" value="Nucleotide_cyclase"/>
</dbReference>
<comment type="catalytic activity">
    <reaction evidence="1">
        <text>ATP = 3',5'-cyclic AMP + diphosphate</text>
        <dbReference type="Rhea" id="RHEA:15389"/>
        <dbReference type="ChEBI" id="CHEBI:30616"/>
        <dbReference type="ChEBI" id="CHEBI:33019"/>
        <dbReference type="ChEBI" id="CHEBI:58165"/>
        <dbReference type="EC" id="4.6.1.1"/>
    </reaction>
</comment>
<dbReference type="Pfam" id="PF00211">
    <property type="entry name" value="Guanylate_cyc"/>
    <property type="match status" value="1"/>
</dbReference>
<evidence type="ECO:0000256" key="5">
    <source>
        <dbReference type="ARBA" id="ARBA00022692"/>
    </source>
</evidence>
<feature type="compositionally biased region" description="Low complexity" evidence="15">
    <location>
        <begin position="137"/>
        <end position="152"/>
    </location>
</feature>
<evidence type="ECO:0000256" key="8">
    <source>
        <dbReference type="ARBA" id="ARBA00022840"/>
    </source>
</evidence>
<dbReference type="Proteomes" id="UP000821837">
    <property type="component" value="Chromosome 3"/>
</dbReference>
<evidence type="ECO:0000313" key="17">
    <source>
        <dbReference type="EMBL" id="KAH7963300.1"/>
    </source>
</evidence>
<dbReference type="GO" id="GO:0006171">
    <property type="term" value="P:cAMP biosynthetic process"/>
    <property type="evidence" value="ECO:0007669"/>
    <property type="project" value="UniProtKB-KW"/>
</dbReference>
<dbReference type="EC" id="4.6.1.1" evidence="4"/>
<dbReference type="InterPro" id="IPR001054">
    <property type="entry name" value="A/G_cyclase"/>
</dbReference>
<keyword evidence="6" id="KW-0479">Metal-binding</keyword>
<keyword evidence="7" id="KW-0547">Nucleotide-binding</keyword>
<evidence type="ECO:0000256" key="13">
    <source>
        <dbReference type="ARBA" id="ARBA00023239"/>
    </source>
</evidence>
<evidence type="ECO:0000256" key="15">
    <source>
        <dbReference type="SAM" id="MobiDB-lite"/>
    </source>
</evidence>
<dbReference type="InterPro" id="IPR018297">
    <property type="entry name" value="A/G_cyclase_CS"/>
</dbReference>
<dbReference type="VEuPathDB" id="VectorBase:RSAN_057911"/>
<organism evidence="17 18">
    <name type="scientific">Rhipicephalus sanguineus</name>
    <name type="common">Brown dog tick</name>
    <name type="synonym">Ixodes sanguineus</name>
    <dbReference type="NCBI Taxonomy" id="34632"/>
    <lineage>
        <taxon>Eukaryota</taxon>
        <taxon>Metazoa</taxon>
        <taxon>Ecdysozoa</taxon>
        <taxon>Arthropoda</taxon>
        <taxon>Chelicerata</taxon>
        <taxon>Arachnida</taxon>
        <taxon>Acari</taxon>
        <taxon>Parasitiformes</taxon>
        <taxon>Ixodida</taxon>
        <taxon>Ixodoidea</taxon>
        <taxon>Ixodidae</taxon>
        <taxon>Rhipicephalinae</taxon>
        <taxon>Rhipicephalus</taxon>
        <taxon>Rhipicephalus</taxon>
    </lineage>
</organism>
<evidence type="ECO:0000256" key="4">
    <source>
        <dbReference type="ARBA" id="ARBA00012201"/>
    </source>
</evidence>
<comment type="cofactor">
    <cofactor evidence="2">
        <name>Mg(2+)</name>
        <dbReference type="ChEBI" id="CHEBI:18420"/>
    </cofactor>
</comment>
<dbReference type="GO" id="GO:0004016">
    <property type="term" value="F:adenylate cyclase activity"/>
    <property type="evidence" value="ECO:0007669"/>
    <property type="project" value="UniProtKB-EC"/>
</dbReference>
<comment type="caution">
    <text evidence="17">The sequence shown here is derived from an EMBL/GenBank/DDBJ whole genome shotgun (WGS) entry which is preliminary data.</text>
</comment>
<keyword evidence="18" id="KW-1185">Reference proteome</keyword>
<keyword evidence="5" id="KW-0812">Transmembrane</keyword>
<dbReference type="PROSITE" id="PS50125">
    <property type="entry name" value="GUANYLATE_CYCLASE_2"/>
    <property type="match status" value="1"/>
</dbReference>
<protein>
    <recommendedName>
        <fullName evidence="4">adenylate cyclase</fullName>
        <ecNumber evidence="4">4.6.1.1</ecNumber>
    </recommendedName>
</protein>
<dbReference type="GO" id="GO:0035556">
    <property type="term" value="P:intracellular signal transduction"/>
    <property type="evidence" value="ECO:0007669"/>
    <property type="project" value="InterPro"/>
</dbReference>
<keyword evidence="11" id="KW-0115">cAMP biosynthesis</keyword>
<accession>A0A9D4T004</accession>
<dbReference type="GO" id="GO:0005524">
    <property type="term" value="F:ATP binding"/>
    <property type="evidence" value="ECO:0007669"/>
    <property type="project" value="UniProtKB-KW"/>
</dbReference>
<comment type="subcellular location">
    <subcellularLocation>
        <location evidence="3">Membrane</location>
        <topology evidence="3">Multi-pass membrane protein</topology>
    </subcellularLocation>
</comment>
<keyword evidence="8" id="KW-0067">ATP-binding</keyword>
<sequence length="264" mass="29244">MAELVFTMKDCLADINENSYNNFMLRVGLNIGPVVAGVIGARKPQYDIWGNTVNVASRMDSTGLPNHTQVTEEVYQLLRDGPYVFQCRGKVKVKGKGEMTTYFLIDRKTRCSPPSPRERGASGGQSSSMPQQEEKNSLSGSLPPPLSSNSLQLRREKQVPRKQLCNSSPASQRLVWEHGKARPPLLTVRHDADELAIEDYQENGNCCVAAQPRYAMSDILNGNSQRILMRLGEDSTGIALRLAEAGPPSRRTTFAPRLAKQLEQ</sequence>
<keyword evidence="10" id="KW-1133">Transmembrane helix</keyword>
<dbReference type="GO" id="GO:0046872">
    <property type="term" value="F:metal ion binding"/>
    <property type="evidence" value="ECO:0007669"/>
    <property type="project" value="UniProtKB-KW"/>
</dbReference>
<reference evidence="17" key="2">
    <citation type="submission" date="2021-09" db="EMBL/GenBank/DDBJ databases">
        <authorList>
            <person name="Jia N."/>
            <person name="Wang J."/>
            <person name="Shi W."/>
            <person name="Du L."/>
            <person name="Sun Y."/>
            <person name="Zhan W."/>
            <person name="Jiang J."/>
            <person name="Wang Q."/>
            <person name="Zhang B."/>
            <person name="Ji P."/>
            <person name="Sakyi L.B."/>
            <person name="Cui X."/>
            <person name="Yuan T."/>
            <person name="Jiang B."/>
            <person name="Yang W."/>
            <person name="Lam T.T.-Y."/>
            <person name="Chang Q."/>
            <person name="Ding S."/>
            <person name="Wang X."/>
            <person name="Zhu J."/>
            <person name="Ruan X."/>
            <person name="Zhao L."/>
            <person name="Wei J."/>
            <person name="Que T."/>
            <person name="Du C."/>
            <person name="Cheng J."/>
            <person name="Dai P."/>
            <person name="Han X."/>
            <person name="Huang E."/>
            <person name="Gao Y."/>
            <person name="Liu J."/>
            <person name="Shao H."/>
            <person name="Ye R."/>
            <person name="Li L."/>
            <person name="Wei W."/>
            <person name="Wang X."/>
            <person name="Wang C."/>
            <person name="Huo Q."/>
            <person name="Li W."/>
            <person name="Guo W."/>
            <person name="Chen H."/>
            <person name="Chen S."/>
            <person name="Zhou L."/>
            <person name="Zhou L."/>
            <person name="Ni X."/>
            <person name="Tian J."/>
            <person name="Zhou Y."/>
            <person name="Sheng Y."/>
            <person name="Liu T."/>
            <person name="Pan Y."/>
            <person name="Xia L."/>
            <person name="Li J."/>
            <person name="Zhao F."/>
            <person name="Cao W."/>
        </authorList>
    </citation>
    <scope>NUCLEOTIDE SEQUENCE</scope>
    <source>
        <strain evidence="17">Rsan-2018</strain>
        <tissue evidence="17">Larvae</tissue>
    </source>
</reference>
<evidence type="ECO:0000256" key="2">
    <source>
        <dbReference type="ARBA" id="ARBA00001946"/>
    </source>
</evidence>
<keyword evidence="13 14" id="KW-0456">Lyase</keyword>
<dbReference type="PANTHER" id="PTHR45627">
    <property type="entry name" value="ADENYLATE CYCLASE TYPE 1"/>
    <property type="match status" value="1"/>
</dbReference>
<feature type="region of interest" description="Disordered" evidence="15">
    <location>
        <begin position="107"/>
        <end position="171"/>
    </location>
</feature>
<evidence type="ECO:0000256" key="1">
    <source>
        <dbReference type="ARBA" id="ARBA00001593"/>
    </source>
</evidence>
<dbReference type="Gene3D" id="3.30.70.1230">
    <property type="entry name" value="Nucleotide cyclase"/>
    <property type="match status" value="1"/>
</dbReference>
<evidence type="ECO:0000256" key="6">
    <source>
        <dbReference type="ARBA" id="ARBA00022723"/>
    </source>
</evidence>
<evidence type="ECO:0000256" key="12">
    <source>
        <dbReference type="ARBA" id="ARBA00023136"/>
    </source>
</evidence>
<evidence type="ECO:0000259" key="16">
    <source>
        <dbReference type="PROSITE" id="PS50125"/>
    </source>
</evidence>
<evidence type="ECO:0000256" key="11">
    <source>
        <dbReference type="ARBA" id="ARBA00022998"/>
    </source>
</evidence>
<evidence type="ECO:0000256" key="9">
    <source>
        <dbReference type="ARBA" id="ARBA00022842"/>
    </source>
</evidence>
<dbReference type="PANTHER" id="PTHR45627:SF26">
    <property type="entry name" value="ADENYLATE CYCLASE TYPE 1"/>
    <property type="match status" value="1"/>
</dbReference>
<feature type="domain" description="Guanylate cyclase" evidence="16">
    <location>
        <begin position="1"/>
        <end position="60"/>
    </location>
</feature>
<keyword evidence="12" id="KW-0472">Membrane</keyword>
<dbReference type="CDD" id="cd07302">
    <property type="entry name" value="CHD"/>
    <property type="match status" value="1"/>
</dbReference>
<evidence type="ECO:0000313" key="18">
    <source>
        <dbReference type="Proteomes" id="UP000821837"/>
    </source>
</evidence>
<comment type="similarity">
    <text evidence="14">Belongs to the adenylyl cyclase class-4/guanylyl cyclase family.</text>
</comment>
<dbReference type="PROSITE" id="PS00452">
    <property type="entry name" value="GUANYLATE_CYCLASE_1"/>
    <property type="match status" value="1"/>
</dbReference>
<evidence type="ECO:0000256" key="10">
    <source>
        <dbReference type="ARBA" id="ARBA00022989"/>
    </source>
</evidence>
<name>A0A9D4T004_RHISA</name>
<evidence type="ECO:0000256" key="14">
    <source>
        <dbReference type="RuleBase" id="RU000405"/>
    </source>
</evidence>
<gene>
    <name evidence="17" type="ORF">HPB52_020512</name>
</gene>
<dbReference type="EMBL" id="JABSTV010001249">
    <property type="protein sequence ID" value="KAH7963300.1"/>
    <property type="molecule type" value="Genomic_DNA"/>
</dbReference>
<dbReference type="AlphaFoldDB" id="A0A9D4T004"/>
<dbReference type="GO" id="GO:0007189">
    <property type="term" value="P:adenylate cyclase-activating G protein-coupled receptor signaling pathway"/>
    <property type="evidence" value="ECO:0007669"/>
    <property type="project" value="TreeGrafter"/>
</dbReference>
<evidence type="ECO:0000256" key="7">
    <source>
        <dbReference type="ARBA" id="ARBA00022741"/>
    </source>
</evidence>
<dbReference type="GO" id="GO:0005886">
    <property type="term" value="C:plasma membrane"/>
    <property type="evidence" value="ECO:0007669"/>
    <property type="project" value="TreeGrafter"/>
</dbReference>
<proteinExistence type="inferred from homology"/>
<evidence type="ECO:0000256" key="3">
    <source>
        <dbReference type="ARBA" id="ARBA00004141"/>
    </source>
</evidence>
<keyword evidence="9" id="KW-0460">Magnesium</keyword>
<dbReference type="SUPFAM" id="SSF55073">
    <property type="entry name" value="Nucleotide cyclase"/>
    <property type="match status" value="1"/>
</dbReference>
<reference evidence="17" key="1">
    <citation type="journal article" date="2020" name="Cell">
        <title>Large-Scale Comparative Analyses of Tick Genomes Elucidate Their Genetic Diversity and Vector Capacities.</title>
        <authorList>
            <consortium name="Tick Genome and Microbiome Consortium (TIGMIC)"/>
            <person name="Jia N."/>
            <person name="Wang J."/>
            <person name="Shi W."/>
            <person name="Du L."/>
            <person name="Sun Y."/>
            <person name="Zhan W."/>
            <person name="Jiang J.F."/>
            <person name="Wang Q."/>
            <person name="Zhang B."/>
            <person name="Ji P."/>
            <person name="Bell-Sakyi L."/>
            <person name="Cui X.M."/>
            <person name="Yuan T.T."/>
            <person name="Jiang B.G."/>
            <person name="Yang W.F."/>
            <person name="Lam T.T."/>
            <person name="Chang Q.C."/>
            <person name="Ding S.J."/>
            <person name="Wang X.J."/>
            <person name="Zhu J.G."/>
            <person name="Ruan X.D."/>
            <person name="Zhao L."/>
            <person name="Wei J.T."/>
            <person name="Ye R.Z."/>
            <person name="Que T.C."/>
            <person name="Du C.H."/>
            <person name="Zhou Y.H."/>
            <person name="Cheng J.X."/>
            <person name="Dai P.F."/>
            <person name="Guo W.B."/>
            <person name="Han X.H."/>
            <person name="Huang E.J."/>
            <person name="Li L.F."/>
            <person name="Wei W."/>
            <person name="Gao Y.C."/>
            <person name="Liu J.Z."/>
            <person name="Shao H.Z."/>
            <person name="Wang X."/>
            <person name="Wang C.C."/>
            <person name="Yang T.C."/>
            <person name="Huo Q.B."/>
            <person name="Li W."/>
            <person name="Chen H.Y."/>
            <person name="Chen S.E."/>
            <person name="Zhou L.G."/>
            <person name="Ni X.B."/>
            <person name="Tian J.H."/>
            <person name="Sheng Y."/>
            <person name="Liu T."/>
            <person name="Pan Y.S."/>
            <person name="Xia L.Y."/>
            <person name="Li J."/>
            <person name="Zhao F."/>
            <person name="Cao W.C."/>
        </authorList>
    </citation>
    <scope>NUCLEOTIDE SEQUENCE</scope>
    <source>
        <strain evidence="17">Rsan-2018</strain>
    </source>
</reference>